<sequence>MAMNQQPGGIEAYPLEFSGSGGEYFRVWIVNILLTIVTFGFYTPFARRRTAQYFWSHTLVADSPLEFSVQQKKMVLGFLIFVGLYLAFNVASDTGQDTVVAVMMLAGAALAPYLWASAMRFRLNATRWRGVRLQFVATWGEVYRAAWPVFVIALAWIAALAVIGMFESDKAKPAPPSMLAVSVIIVALLSALLVTLLCVVRLEFNSKSLLVARGRIGGQAGRWKPVFGDFVRIWLATLGLFVGSALLLGALGAAVVGGSIAALKSQATGGFGVFLAIVAGVMLFLFGLIFASAPARAYREARIFQLVWNNIGVSNVARFKCDLRASRYVWLRIRNLLLTLLTMGFFRPFALVSEYRMKTESVTLHVKGGLDQLAGQLSREEEGLGDAMADAVGLDLVG</sequence>
<feature type="transmembrane region" description="Helical" evidence="1">
    <location>
        <begin position="269"/>
        <end position="293"/>
    </location>
</feature>
<keyword evidence="1" id="KW-0472">Membrane</keyword>
<keyword evidence="3" id="KW-1185">Reference proteome</keyword>
<feature type="transmembrane region" description="Helical" evidence="1">
    <location>
        <begin position="142"/>
        <end position="166"/>
    </location>
</feature>
<keyword evidence="1" id="KW-1133">Transmembrane helix</keyword>
<gene>
    <name evidence="2" type="ORF">FN976_05360</name>
</gene>
<comment type="caution">
    <text evidence="2">The sequence shown here is derived from an EMBL/GenBank/DDBJ whole genome shotgun (WGS) entry which is preliminary data.</text>
</comment>
<name>A0A562ZUI8_9BURK</name>
<dbReference type="OrthoDB" id="9765721at2"/>
<evidence type="ECO:0000313" key="2">
    <source>
        <dbReference type="EMBL" id="TWO72143.1"/>
    </source>
</evidence>
<dbReference type="Proteomes" id="UP000318199">
    <property type="component" value="Unassembled WGS sequence"/>
</dbReference>
<feature type="transmembrane region" description="Helical" evidence="1">
    <location>
        <begin position="333"/>
        <end position="352"/>
    </location>
</feature>
<reference evidence="2 3" key="1">
    <citation type="submission" date="2019-07" db="EMBL/GenBank/DDBJ databases">
        <title>Caenimonas sedimenti sp. nov., isolated from activated sludge.</title>
        <authorList>
            <person name="Xu J."/>
        </authorList>
    </citation>
    <scope>NUCLEOTIDE SEQUENCE [LARGE SCALE GENOMIC DNA]</scope>
    <source>
        <strain evidence="2 3">HX-9-20</strain>
    </source>
</reference>
<evidence type="ECO:0000256" key="1">
    <source>
        <dbReference type="SAM" id="Phobius"/>
    </source>
</evidence>
<evidence type="ECO:0000313" key="3">
    <source>
        <dbReference type="Proteomes" id="UP000318199"/>
    </source>
</evidence>
<dbReference type="EMBL" id="VOBQ01000004">
    <property type="protein sequence ID" value="TWO72143.1"/>
    <property type="molecule type" value="Genomic_DNA"/>
</dbReference>
<dbReference type="Pfam" id="PF05987">
    <property type="entry name" value="DUF898"/>
    <property type="match status" value="1"/>
</dbReference>
<feature type="transmembrane region" description="Helical" evidence="1">
    <location>
        <begin position="178"/>
        <end position="200"/>
    </location>
</feature>
<keyword evidence="1" id="KW-0812">Transmembrane</keyword>
<organism evidence="2 3">
    <name type="scientific">Caenimonas sedimenti</name>
    <dbReference type="NCBI Taxonomy" id="2596921"/>
    <lineage>
        <taxon>Bacteria</taxon>
        <taxon>Pseudomonadati</taxon>
        <taxon>Pseudomonadota</taxon>
        <taxon>Betaproteobacteria</taxon>
        <taxon>Burkholderiales</taxon>
        <taxon>Comamonadaceae</taxon>
        <taxon>Caenimonas</taxon>
    </lineage>
</organism>
<dbReference type="RefSeq" id="WP_145891761.1">
    <property type="nucleotide sequence ID" value="NZ_VOBQ01000004.1"/>
</dbReference>
<dbReference type="InterPro" id="IPR010295">
    <property type="entry name" value="DUF898"/>
</dbReference>
<protein>
    <submittedName>
        <fullName evidence="2">DUF898 domain-containing protein</fullName>
    </submittedName>
</protein>
<proteinExistence type="predicted"/>
<feature type="transmembrane region" description="Helical" evidence="1">
    <location>
        <begin position="233"/>
        <end position="263"/>
    </location>
</feature>
<feature type="transmembrane region" description="Helical" evidence="1">
    <location>
        <begin position="25"/>
        <end position="45"/>
    </location>
</feature>
<accession>A0A562ZUI8</accession>
<dbReference type="AlphaFoldDB" id="A0A562ZUI8"/>
<feature type="transmembrane region" description="Helical" evidence="1">
    <location>
        <begin position="74"/>
        <end position="92"/>
    </location>
</feature>
<feature type="transmembrane region" description="Helical" evidence="1">
    <location>
        <begin position="98"/>
        <end position="121"/>
    </location>
</feature>